<evidence type="ECO:0000256" key="1">
    <source>
        <dbReference type="SAM" id="MobiDB-lite"/>
    </source>
</evidence>
<organism evidence="2 3">
    <name type="scientific">Compostibacillus humi</name>
    <dbReference type="NCBI Taxonomy" id="1245525"/>
    <lineage>
        <taxon>Bacteria</taxon>
        <taxon>Bacillati</taxon>
        <taxon>Bacillota</taxon>
        <taxon>Bacilli</taxon>
        <taxon>Bacillales</taxon>
        <taxon>Bacillaceae</taxon>
        <taxon>Compostibacillus</taxon>
    </lineage>
</organism>
<proteinExistence type="predicted"/>
<dbReference type="Pfam" id="PF17261">
    <property type="entry name" value="DUF5327"/>
    <property type="match status" value="1"/>
</dbReference>
<comment type="caution">
    <text evidence="2">The sequence shown here is derived from an EMBL/GenBank/DDBJ whole genome shotgun (WGS) entry which is preliminary data.</text>
</comment>
<dbReference type="AlphaFoldDB" id="A0A8J2TLA7"/>
<evidence type="ECO:0000313" key="3">
    <source>
        <dbReference type="Proteomes" id="UP000602050"/>
    </source>
</evidence>
<dbReference type="InterPro" id="IPR035218">
    <property type="entry name" value="DUF5327"/>
</dbReference>
<keyword evidence="3" id="KW-1185">Reference proteome</keyword>
<reference evidence="2" key="2">
    <citation type="submission" date="2020-09" db="EMBL/GenBank/DDBJ databases">
        <authorList>
            <person name="Sun Q."/>
            <person name="Zhou Y."/>
        </authorList>
    </citation>
    <scope>NUCLEOTIDE SEQUENCE</scope>
    <source>
        <strain evidence="2">CGMCC 1.12360</strain>
    </source>
</reference>
<gene>
    <name evidence="2" type="ORF">GCM10010978_20960</name>
</gene>
<sequence>MAVDNNKILAKMIHEAYQAKEQQHNEEKMLHHIANIKLLCELFLEEEAKEEPVKQEITEEERKMMLGEGQGKDPLSSKPLDEDDANGLSIFDF</sequence>
<evidence type="ECO:0008006" key="4">
    <source>
        <dbReference type="Google" id="ProtNLM"/>
    </source>
</evidence>
<dbReference type="Proteomes" id="UP000602050">
    <property type="component" value="Unassembled WGS sequence"/>
</dbReference>
<dbReference type="RefSeq" id="WP_188392356.1">
    <property type="nucleotide sequence ID" value="NZ_BMEV01000038.1"/>
</dbReference>
<protein>
    <recommendedName>
        <fullName evidence="4">YwdI family protein</fullName>
    </recommendedName>
</protein>
<evidence type="ECO:0000313" key="2">
    <source>
        <dbReference type="EMBL" id="GFZ79396.1"/>
    </source>
</evidence>
<name>A0A8J2TLA7_9BACI</name>
<feature type="region of interest" description="Disordered" evidence="1">
    <location>
        <begin position="64"/>
        <end position="93"/>
    </location>
</feature>
<accession>A0A8J2TLA7</accession>
<reference evidence="2" key="1">
    <citation type="journal article" date="2014" name="Int. J. Syst. Evol. Microbiol.">
        <title>Complete genome sequence of Corynebacterium casei LMG S-19264T (=DSM 44701T), isolated from a smear-ripened cheese.</title>
        <authorList>
            <consortium name="US DOE Joint Genome Institute (JGI-PGF)"/>
            <person name="Walter F."/>
            <person name="Albersmeier A."/>
            <person name="Kalinowski J."/>
            <person name="Ruckert C."/>
        </authorList>
    </citation>
    <scope>NUCLEOTIDE SEQUENCE</scope>
    <source>
        <strain evidence="2">CGMCC 1.12360</strain>
    </source>
</reference>
<dbReference type="EMBL" id="BMEV01000038">
    <property type="protein sequence ID" value="GFZ79396.1"/>
    <property type="molecule type" value="Genomic_DNA"/>
</dbReference>